<comment type="subcellular location">
    <subcellularLocation>
        <location evidence="2 13">Golgi apparatus membrane</location>
        <topology evidence="2 13">Single-pass type II membrane protein</topology>
    </subcellularLocation>
</comment>
<evidence type="ECO:0000313" key="15">
    <source>
        <dbReference type="Proteomes" id="UP001222027"/>
    </source>
</evidence>
<evidence type="ECO:0000256" key="9">
    <source>
        <dbReference type="ARBA" id="ARBA00022989"/>
    </source>
</evidence>
<dbReference type="InterPro" id="IPR002659">
    <property type="entry name" value="Glyco_trans_31"/>
</dbReference>
<evidence type="ECO:0000256" key="7">
    <source>
        <dbReference type="ARBA" id="ARBA00022692"/>
    </source>
</evidence>
<keyword evidence="7 13" id="KW-0812">Transmembrane</keyword>
<dbReference type="AlphaFoldDB" id="A0AAV8PZF7"/>
<proteinExistence type="inferred from homology"/>
<reference evidence="14 15" key="1">
    <citation type="submission" date="2022-12" db="EMBL/GenBank/DDBJ databases">
        <title>Chromosome-scale assembly of the Ensete ventricosum genome.</title>
        <authorList>
            <person name="Dussert Y."/>
            <person name="Stocks J."/>
            <person name="Wendawek A."/>
            <person name="Woldeyes F."/>
            <person name="Nichols R.A."/>
            <person name="Borrell J.S."/>
        </authorList>
    </citation>
    <scope>NUCLEOTIDE SEQUENCE [LARGE SCALE GENOMIC DNA]</scope>
    <source>
        <strain evidence="15">cv. Maze</strain>
        <tissue evidence="14">Seeds</tissue>
    </source>
</reference>
<evidence type="ECO:0000256" key="2">
    <source>
        <dbReference type="ARBA" id="ARBA00004323"/>
    </source>
</evidence>
<evidence type="ECO:0000256" key="10">
    <source>
        <dbReference type="ARBA" id="ARBA00023034"/>
    </source>
</evidence>
<dbReference type="Proteomes" id="UP001222027">
    <property type="component" value="Unassembled WGS sequence"/>
</dbReference>
<protein>
    <recommendedName>
        <fullName evidence="13">Hexosyltransferase</fullName>
        <ecNumber evidence="13">2.4.1.-</ecNumber>
    </recommendedName>
</protein>
<sequence length="221" mass="25031">MRQCFRIHLSNHTKCLPTKDSWFLLRALLLFALLFIDLNMKPTTVVFSNGCVVTAFAPPTTKREFSLLIGVGKQASSIAAIHVKFVLCRLTKAEQRVLIALEILRFEDVIVLKCTENMNAGKTYTYFSSLTTVLPHRCDYVMKADDDAFIRLAAVAAALRPLHRSDLWYGAAVPCASRDPSAGYMSSMGSCFRRTWCSGSRRRRSRRATRWDRRISWWGGG</sequence>
<keyword evidence="11 13" id="KW-0472">Membrane</keyword>
<evidence type="ECO:0000256" key="12">
    <source>
        <dbReference type="ARBA" id="ARBA00023211"/>
    </source>
</evidence>
<name>A0AAV8PZF7_ENSVE</name>
<comment type="similarity">
    <text evidence="4 13">Belongs to the glycosyltransferase 31 family.</text>
</comment>
<organism evidence="14 15">
    <name type="scientific">Ensete ventricosum</name>
    <name type="common">Abyssinian banana</name>
    <name type="synonym">Musa ensete</name>
    <dbReference type="NCBI Taxonomy" id="4639"/>
    <lineage>
        <taxon>Eukaryota</taxon>
        <taxon>Viridiplantae</taxon>
        <taxon>Streptophyta</taxon>
        <taxon>Embryophyta</taxon>
        <taxon>Tracheophyta</taxon>
        <taxon>Spermatophyta</taxon>
        <taxon>Magnoliopsida</taxon>
        <taxon>Liliopsida</taxon>
        <taxon>Zingiberales</taxon>
        <taxon>Musaceae</taxon>
        <taxon>Ensete</taxon>
    </lineage>
</organism>
<keyword evidence="8 13" id="KW-0735">Signal-anchor</keyword>
<evidence type="ECO:0000256" key="6">
    <source>
        <dbReference type="ARBA" id="ARBA00022679"/>
    </source>
</evidence>
<dbReference type="PANTHER" id="PTHR11214:SF322">
    <property type="entry name" value="HEXOSYLTRANSFERASE"/>
    <property type="match status" value="1"/>
</dbReference>
<dbReference type="GO" id="GO:0016758">
    <property type="term" value="F:hexosyltransferase activity"/>
    <property type="evidence" value="ECO:0007669"/>
    <property type="project" value="InterPro"/>
</dbReference>
<keyword evidence="9 13" id="KW-1133">Transmembrane helix</keyword>
<evidence type="ECO:0000313" key="14">
    <source>
        <dbReference type="EMBL" id="KAJ8460275.1"/>
    </source>
</evidence>
<evidence type="ECO:0000256" key="8">
    <source>
        <dbReference type="ARBA" id="ARBA00022968"/>
    </source>
</evidence>
<comment type="caution">
    <text evidence="14">The sequence shown here is derived from an EMBL/GenBank/DDBJ whole genome shotgun (WGS) entry which is preliminary data.</text>
</comment>
<dbReference type="EC" id="2.4.1.-" evidence="13"/>
<keyword evidence="15" id="KW-1185">Reference proteome</keyword>
<evidence type="ECO:0000256" key="1">
    <source>
        <dbReference type="ARBA" id="ARBA00001936"/>
    </source>
</evidence>
<evidence type="ECO:0000256" key="3">
    <source>
        <dbReference type="ARBA" id="ARBA00004922"/>
    </source>
</evidence>
<keyword evidence="12 13" id="KW-0464">Manganese</keyword>
<dbReference type="GO" id="GO:0000139">
    <property type="term" value="C:Golgi membrane"/>
    <property type="evidence" value="ECO:0007669"/>
    <property type="project" value="UniProtKB-SubCell"/>
</dbReference>
<keyword evidence="10 13" id="KW-0333">Golgi apparatus</keyword>
<evidence type="ECO:0000256" key="11">
    <source>
        <dbReference type="ARBA" id="ARBA00023136"/>
    </source>
</evidence>
<evidence type="ECO:0000256" key="13">
    <source>
        <dbReference type="RuleBase" id="RU363063"/>
    </source>
</evidence>
<dbReference type="Pfam" id="PF01762">
    <property type="entry name" value="Galactosyl_T"/>
    <property type="match status" value="1"/>
</dbReference>
<accession>A0AAV8PZF7</accession>
<feature type="transmembrane region" description="Helical" evidence="13">
    <location>
        <begin position="21"/>
        <end position="40"/>
    </location>
</feature>
<keyword evidence="6" id="KW-0808">Transferase</keyword>
<gene>
    <name evidence="14" type="ORF">OPV22_033201</name>
</gene>
<comment type="cofactor">
    <cofactor evidence="1 13">
        <name>Mn(2+)</name>
        <dbReference type="ChEBI" id="CHEBI:29035"/>
    </cofactor>
</comment>
<dbReference type="PANTHER" id="PTHR11214">
    <property type="entry name" value="BETA-1,3-N-ACETYLGLUCOSAMINYLTRANSFERASE"/>
    <property type="match status" value="1"/>
</dbReference>
<keyword evidence="5 13" id="KW-0328">Glycosyltransferase</keyword>
<comment type="pathway">
    <text evidence="3">Protein modification; protein glycosylation.</text>
</comment>
<dbReference type="EMBL" id="JAQQAF010000009">
    <property type="protein sequence ID" value="KAJ8460275.1"/>
    <property type="molecule type" value="Genomic_DNA"/>
</dbReference>
<evidence type="ECO:0000256" key="5">
    <source>
        <dbReference type="ARBA" id="ARBA00022676"/>
    </source>
</evidence>
<evidence type="ECO:0000256" key="4">
    <source>
        <dbReference type="ARBA" id="ARBA00008661"/>
    </source>
</evidence>